<dbReference type="EMBL" id="JACHOR010000001">
    <property type="protein sequence ID" value="MBB5744548.1"/>
    <property type="molecule type" value="Genomic_DNA"/>
</dbReference>
<dbReference type="InterPro" id="IPR016035">
    <property type="entry name" value="Acyl_Trfase/lysoPLipase"/>
</dbReference>
<dbReference type="PROSITE" id="PS51257">
    <property type="entry name" value="PROKAR_LIPOPROTEIN"/>
    <property type="match status" value="1"/>
</dbReference>
<keyword evidence="2" id="KW-0442">Lipid degradation</keyword>
<feature type="short sequence motif" description="GXGXXG" evidence="2">
    <location>
        <begin position="88"/>
        <end position="93"/>
    </location>
</feature>
<dbReference type="AlphaFoldDB" id="A0A7W9CF75"/>
<evidence type="ECO:0000313" key="4">
    <source>
        <dbReference type="EMBL" id="MBB5744548.1"/>
    </source>
</evidence>
<sequence length="383" mass="40704">MRLVSLLTILLLMLGGCVSGARSSFVVQDRETALPMGLVSDERHPIRVYLDDERRIALFRQAFREGTGFREGVSVGQDGVVDFLTLSGGGSNGAFTAGIMKGWTESGTRPDFEVVTGVSTGALAAPFIFLGPDWDDELEEAYVGGAASSLLQTQGLGALVGSGVYKGEPLRALVERYVDKAMLQAVAAEFAKGRVLLVATTDLDSQRGVSWDLGAIASAGTPEALELFRSVLVASASIPGAFPPVLIASNSGDLAFEEMHVDGGVSTPILAIPEALWAFRESSQMLKSARFRVIVNGRMGPSFAVTKDSLGGVLARSIETLLRASLLTTLEGNRAFADRNDVFFRYAALPDDSTASPLNFSPESMRAVFEVGRTGALSGEIWR</sequence>
<feature type="active site" description="Proton acceptor" evidence="2">
    <location>
        <position position="262"/>
    </location>
</feature>
<dbReference type="Pfam" id="PF01734">
    <property type="entry name" value="Patatin"/>
    <property type="match status" value="1"/>
</dbReference>
<name>A0A7W9CF75_9CAUL</name>
<evidence type="ECO:0000313" key="5">
    <source>
        <dbReference type="Proteomes" id="UP000545037"/>
    </source>
</evidence>
<keyword evidence="2" id="KW-0378">Hydrolase</keyword>
<organism evidence="4 5">
    <name type="scientific">Brevundimonas variabilis</name>
    <dbReference type="NCBI Taxonomy" id="74312"/>
    <lineage>
        <taxon>Bacteria</taxon>
        <taxon>Pseudomonadati</taxon>
        <taxon>Pseudomonadota</taxon>
        <taxon>Alphaproteobacteria</taxon>
        <taxon>Caulobacterales</taxon>
        <taxon>Caulobacteraceae</taxon>
        <taxon>Brevundimonas</taxon>
    </lineage>
</organism>
<dbReference type="Gene3D" id="3.40.1090.10">
    <property type="entry name" value="Cytosolic phospholipase A2 catalytic domain"/>
    <property type="match status" value="1"/>
</dbReference>
<dbReference type="InterPro" id="IPR002641">
    <property type="entry name" value="PNPLA_dom"/>
</dbReference>
<reference evidence="4 5" key="1">
    <citation type="submission" date="2020-08" db="EMBL/GenBank/DDBJ databases">
        <title>Genomic Encyclopedia of Type Strains, Phase IV (KMG-IV): sequencing the most valuable type-strain genomes for metagenomic binning, comparative biology and taxonomic classification.</title>
        <authorList>
            <person name="Goeker M."/>
        </authorList>
    </citation>
    <scope>NUCLEOTIDE SEQUENCE [LARGE SCALE GENOMIC DNA]</scope>
    <source>
        <strain evidence="4 5">DSM 4737</strain>
    </source>
</reference>
<accession>A0A7W9CF75</accession>
<keyword evidence="1 2" id="KW-0443">Lipid metabolism</keyword>
<evidence type="ECO:0000259" key="3">
    <source>
        <dbReference type="PROSITE" id="PS51635"/>
    </source>
</evidence>
<evidence type="ECO:0000256" key="2">
    <source>
        <dbReference type="PROSITE-ProRule" id="PRU01161"/>
    </source>
</evidence>
<feature type="short sequence motif" description="DGA/G" evidence="2">
    <location>
        <begin position="262"/>
        <end position="264"/>
    </location>
</feature>
<gene>
    <name evidence="4" type="ORF">GGR13_000120</name>
</gene>
<dbReference type="SUPFAM" id="SSF52151">
    <property type="entry name" value="FabD/lysophospholipase-like"/>
    <property type="match status" value="1"/>
</dbReference>
<dbReference type="GO" id="GO:0016787">
    <property type="term" value="F:hydrolase activity"/>
    <property type="evidence" value="ECO:0007669"/>
    <property type="project" value="UniProtKB-UniRule"/>
</dbReference>
<feature type="active site" description="Nucleophile" evidence="2">
    <location>
        <position position="119"/>
    </location>
</feature>
<dbReference type="GO" id="GO:0016042">
    <property type="term" value="P:lipid catabolic process"/>
    <property type="evidence" value="ECO:0007669"/>
    <property type="project" value="UniProtKB-UniRule"/>
</dbReference>
<keyword evidence="5" id="KW-1185">Reference proteome</keyword>
<proteinExistence type="predicted"/>
<dbReference type="RefSeq" id="WP_183211531.1">
    <property type="nucleotide sequence ID" value="NZ_JACHOR010000001.1"/>
</dbReference>
<dbReference type="Proteomes" id="UP000545037">
    <property type="component" value="Unassembled WGS sequence"/>
</dbReference>
<feature type="domain" description="PNPLA" evidence="3">
    <location>
        <begin position="84"/>
        <end position="278"/>
    </location>
</feature>
<comment type="caution">
    <text evidence="4">The sequence shown here is derived from an EMBL/GenBank/DDBJ whole genome shotgun (WGS) entry which is preliminary data.</text>
</comment>
<dbReference type="PROSITE" id="PS51635">
    <property type="entry name" value="PNPLA"/>
    <property type="match status" value="1"/>
</dbReference>
<feature type="short sequence motif" description="GXSXG" evidence="2">
    <location>
        <begin position="117"/>
        <end position="121"/>
    </location>
</feature>
<evidence type="ECO:0000256" key="1">
    <source>
        <dbReference type="ARBA" id="ARBA00023098"/>
    </source>
</evidence>
<protein>
    <recommendedName>
        <fullName evidence="3">PNPLA domain-containing protein</fullName>
    </recommendedName>
</protein>